<gene>
    <name evidence="1" type="ORF">GCM10010913_25610</name>
</gene>
<proteinExistence type="predicted"/>
<reference evidence="2" key="1">
    <citation type="journal article" date="2019" name="Int. J. Syst. Evol. Microbiol.">
        <title>The Global Catalogue of Microorganisms (GCM) 10K type strain sequencing project: providing services to taxonomists for standard genome sequencing and annotation.</title>
        <authorList>
            <consortium name="The Broad Institute Genomics Platform"/>
            <consortium name="The Broad Institute Genome Sequencing Center for Infectious Disease"/>
            <person name="Wu L."/>
            <person name="Ma J."/>
        </authorList>
    </citation>
    <scope>NUCLEOTIDE SEQUENCE [LARGE SCALE GENOMIC DNA]</scope>
    <source>
        <strain evidence="2">CGMCC 1.15420</strain>
    </source>
</reference>
<protein>
    <recommendedName>
        <fullName evidence="3">CARDB domain-containing protein</fullName>
    </recommendedName>
</protein>
<dbReference type="RefSeq" id="WP_120462946.1">
    <property type="nucleotide sequence ID" value="NZ_BMIW01000017.1"/>
</dbReference>
<evidence type="ECO:0000313" key="1">
    <source>
        <dbReference type="EMBL" id="GGG02755.1"/>
    </source>
</evidence>
<comment type="caution">
    <text evidence="1">The sequence shown here is derived from an EMBL/GenBank/DDBJ whole genome shotgun (WGS) entry which is preliminary data.</text>
</comment>
<keyword evidence="2" id="KW-1185">Reference proteome</keyword>
<dbReference type="EMBL" id="BMIW01000017">
    <property type="protein sequence ID" value="GGG02755.1"/>
    <property type="molecule type" value="Genomic_DNA"/>
</dbReference>
<organism evidence="1 2">
    <name type="scientific">Paenibacillus aceti</name>
    <dbReference type="NCBI Taxonomy" id="1820010"/>
    <lineage>
        <taxon>Bacteria</taxon>
        <taxon>Bacillati</taxon>
        <taxon>Bacillota</taxon>
        <taxon>Bacilli</taxon>
        <taxon>Bacillales</taxon>
        <taxon>Paenibacillaceae</taxon>
        <taxon>Paenibacillus</taxon>
    </lineage>
</organism>
<evidence type="ECO:0000313" key="2">
    <source>
        <dbReference type="Proteomes" id="UP000608420"/>
    </source>
</evidence>
<name>A0ABQ1VWT3_9BACL</name>
<evidence type="ECO:0008006" key="3">
    <source>
        <dbReference type="Google" id="ProtNLM"/>
    </source>
</evidence>
<sequence>MKRAVTILLTVILFCTVIPEIRTYSESNEEANKIDFKELTPEKVRERANQDMKELYDLDNYFPPSTEKGKFNAALVQEQINEAIQKPQEFKGFDIVYGSSHGTKIFHKGKEMYRYSGYNSEGDDVSTRGFPWDAGWSGQLLHNFSMVKLPWEEGRVKRGNFDLFPDSFKGEITDKLKEYLQDGNFEQQILTALNDEYLGKTYSEYMYNNQNSSLANKKVYSENGAPEGGWISRVHVIQPPTYLSQGFGRVYMKHTYKDIPIAPFIRSPGSDISAQFENLPSGAVAGDEVSVSIVVRSTFPSEVNPQYSLEVINKKQGRALTQEKDNLRFGGAITAATGTLKIEKKNIRRLAISFTMPESDVRIKFKINADGKDPEEKLLYNNVLDSDPEAVKLVTPKPLPYDMLSKKVKFDLPSNTATLSLPDLTDVRWTGPATGTLTITNRTTDLFKDFKEHNNKVSVNSEVVTVHPYVTYTIKREDFGDDPVNKKWKNLSNPDVPLTRTGEIFYSGSVSRPYSYTVTWTDCTGVGKEQVCTTKSRTETGTATAEFDSNSVFEAYNMYVYNGKKDLPKQDFKQQIDNNTKSSKSKTMYWVNKPYPFNVIRWMHHQNETGKKDPWKQVPGQYKRYFTQQESAVINYSITSKMGDEYGPARKAASDRKNVKSSYDKAVFATDKDLQKYDYPIKSGYYFNPAGSYTFTVETVVFKDKKPDKKGTADHRDLVNELINSFRYESDLMYINDKKQPVNISDDELIPKGGGFIRKSGVLSLKNNKSVNGAELLKVIDQNVKGEESRYKQTVEPIESTDQRDGDSHKFWKMMMEGYSESRTQGSHSKYVYREYVEKGQPIYKITETSRITIQVNPTNISLYTHANMPNGDYNIKVWFDKTDLEKMDPMYKELKKLEGIENMESIKVKVVGSMFDDLNN</sequence>
<accession>A0ABQ1VWT3</accession>
<dbReference type="Proteomes" id="UP000608420">
    <property type="component" value="Unassembled WGS sequence"/>
</dbReference>